<accession>A0AAV9GPJ6</accession>
<dbReference type="PRINTS" id="PR01415">
    <property type="entry name" value="ANKYRIN"/>
</dbReference>
<dbReference type="SUPFAM" id="SSF48403">
    <property type="entry name" value="Ankyrin repeat"/>
    <property type="match status" value="1"/>
</dbReference>
<dbReference type="AlphaFoldDB" id="A0AAV9GPJ6"/>
<organism evidence="4 5">
    <name type="scientific">Podospora aff. communis PSN243</name>
    <dbReference type="NCBI Taxonomy" id="3040156"/>
    <lineage>
        <taxon>Eukaryota</taxon>
        <taxon>Fungi</taxon>
        <taxon>Dikarya</taxon>
        <taxon>Ascomycota</taxon>
        <taxon>Pezizomycotina</taxon>
        <taxon>Sordariomycetes</taxon>
        <taxon>Sordariomycetidae</taxon>
        <taxon>Sordariales</taxon>
        <taxon>Podosporaceae</taxon>
        <taxon>Podospora</taxon>
    </lineage>
</organism>
<dbReference type="InterPro" id="IPR002110">
    <property type="entry name" value="Ankyrin_rpt"/>
</dbReference>
<proteinExistence type="predicted"/>
<comment type="caution">
    <text evidence="4">The sequence shown here is derived from an EMBL/GenBank/DDBJ whole genome shotgun (WGS) entry which is preliminary data.</text>
</comment>
<dbReference type="PROSITE" id="PS50088">
    <property type="entry name" value="ANK_REPEAT"/>
    <property type="match status" value="3"/>
</dbReference>
<name>A0AAV9GPJ6_9PEZI</name>
<feature type="repeat" description="ANK" evidence="3">
    <location>
        <begin position="618"/>
        <end position="650"/>
    </location>
</feature>
<evidence type="ECO:0000256" key="2">
    <source>
        <dbReference type="ARBA" id="ARBA00023043"/>
    </source>
</evidence>
<reference evidence="4" key="1">
    <citation type="journal article" date="2023" name="Mol. Phylogenet. Evol.">
        <title>Genome-scale phylogeny and comparative genomics of the fungal order Sordariales.</title>
        <authorList>
            <person name="Hensen N."/>
            <person name="Bonometti L."/>
            <person name="Westerberg I."/>
            <person name="Brannstrom I.O."/>
            <person name="Guillou S."/>
            <person name="Cros-Aarteil S."/>
            <person name="Calhoun S."/>
            <person name="Haridas S."/>
            <person name="Kuo A."/>
            <person name="Mondo S."/>
            <person name="Pangilinan J."/>
            <person name="Riley R."/>
            <person name="LaButti K."/>
            <person name="Andreopoulos B."/>
            <person name="Lipzen A."/>
            <person name="Chen C."/>
            <person name="Yan M."/>
            <person name="Daum C."/>
            <person name="Ng V."/>
            <person name="Clum A."/>
            <person name="Steindorff A."/>
            <person name="Ohm R.A."/>
            <person name="Martin F."/>
            <person name="Silar P."/>
            <person name="Natvig D.O."/>
            <person name="Lalanne C."/>
            <person name="Gautier V."/>
            <person name="Ament-Velasquez S.L."/>
            <person name="Kruys A."/>
            <person name="Hutchinson M.I."/>
            <person name="Powell A.J."/>
            <person name="Barry K."/>
            <person name="Miller A.N."/>
            <person name="Grigoriev I.V."/>
            <person name="Debuchy R."/>
            <person name="Gladieux P."/>
            <person name="Hiltunen Thoren M."/>
            <person name="Johannesson H."/>
        </authorList>
    </citation>
    <scope>NUCLEOTIDE SEQUENCE</scope>
    <source>
        <strain evidence="4">PSN243</strain>
    </source>
</reference>
<evidence type="ECO:0000256" key="3">
    <source>
        <dbReference type="PROSITE-ProRule" id="PRU00023"/>
    </source>
</evidence>
<protein>
    <submittedName>
        <fullName evidence="4">Ankyrin repeat-containing domain protein</fullName>
    </submittedName>
</protein>
<dbReference type="EMBL" id="MU865935">
    <property type="protein sequence ID" value="KAK4449877.1"/>
    <property type="molecule type" value="Genomic_DNA"/>
</dbReference>
<evidence type="ECO:0000313" key="5">
    <source>
        <dbReference type="Proteomes" id="UP001321760"/>
    </source>
</evidence>
<gene>
    <name evidence="4" type="ORF">QBC34DRAFT_437928</name>
</gene>
<feature type="repeat" description="ANK" evidence="3">
    <location>
        <begin position="479"/>
        <end position="511"/>
    </location>
</feature>
<dbReference type="InterPro" id="IPR036770">
    <property type="entry name" value="Ankyrin_rpt-contain_sf"/>
</dbReference>
<feature type="repeat" description="ANK" evidence="3">
    <location>
        <begin position="512"/>
        <end position="544"/>
    </location>
</feature>
<dbReference type="SMART" id="SM00248">
    <property type="entry name" value="ANK"/>
    <property type="match status" value="8"/>
</dbReference>
<keyword evidence="1" id="KW-0677">Repeat</keyword>
<evidence type="ECO:0000256" key="1">
    <source>
        <dbReference type="ARBA" id="ARBA00022737"/>
    </source>
</evidence>
<dbReference type="Pfam" id="PF12796">
    <property type="entry name" value="Ank_2"/>
    <property type="match status" value="2"/>
</dbReference>
<evidence type="ECO:0000313" key="4">
    <source>
        <dbReference type="EMBL" id="KAK4449877.1"/>
    </source>
</evidence>
<keyword evidence="5" id="KW-1185">Reference proteome</keyword>
<dbReference type="Proteomes" id="UP001321760">
    <property type="component" value="Unassembled WGS sequence"/>
</dbReference>
<dbReference type="PANTHER" id="PTHR24198:SF165">
    <property type="entry name" value="ANKYRIN REPEAT-CONTAINING PROTEIN-RELATED"/>
    <property type="match status" value="1"/>
</dbReference>
<keyword evidence="2 3" id="KW-0040">ANK repeat</keyword>
<dbReference type="PANTHER" id="PTHR24198">
    <property type="entry name" value="ANKYRIN REPEAT AND PROTEIN KINASE DOMAIN-CONTAINING PROTEIN"/>
    <property type="match status" value="1"/>
</dbReference>
<reference evidence="4" key="2">
    <citation type="submission" date="2023-05" db="EMBL/GenBank/DDBJ databases">
        <authorList>
            <consortium name="Lawrence Berkeley National Laboratory"/>
            <person name="Steindorff A."/>
            <person name="Hensen N."/>
            <person name="Bonometti L."/>
            <person name="Westerberg I."/>
            <person name="Brannstrom I.O."/>
            <person name="Guillou S."/>
            <person name="Cros-Aarteil S."/>
            <person name="Calhoun S."/>
            <person name="Haridas S."/>
            <person name="Kuo A."/>
            <person name="Mondo S."/>
            <person name="Pangilinan J."/>
            <person name="Riley R."/>
            <person name="Labutti K."/>
            <person name="Andreopoulos B."/>
            <person name="Lipzen A."/>
            <person name="Chen C."/>
            <person name="Yanf M."/>
            <person name="Daum C."/>
            <person name="Ng V."/>
            <person name="Clum A."/>
            <person name="Ohm R."/>
            <person name="Martin F."/>
            <person name="Silar P."/>
            <person name="Natvig D."/>
            <person name="Lalanne C."/>
            <person name="Gautier V."/>
            <person name="Ament-Velasquez S.L."/>
            <person name="Kruys A."/>
            <person name="Hutchinson M.I."/>
            <person name="Powell A.J."/>
            <person name="Barry K."/>
            <person name="Miller A.N."/>
            <person name="Grigoriev I.V."/>
            <person name="Debuchy R."/>
            <person name="Gladieux P."/>
            <person name="Thoren M.H."/>
            <person name="Johannesson H."/>
        </authorList>
    </citation>
    <scope>NUCLEOTIDE SEQUENCE</scope>
    <source>
        <strain evidence="4">PSN243</strain>
    </source>
</reference>
<dbReference type="Gene3D" id="1.25.40.20">
    <property type="entry name" value="Ankyrin repeat-containing domain"/>
    <property type="match status" value="3"/>
</dbReference>
<sequence length="791" mass="87743">MESAAAVIGITEATIRTASKLWKLTNAWRDAPEDVHRLRDDLSRTQQFFDEVRHSASLAKLSESWDQSSPFETELKLLLEGGIAILKRIETFVDGLLGDSPGLRQDTLLGIGKRRRLAWITNSRKIAQLRRELRLNVSSICRILITQNVSISTEIYATLKRSQTEIESNVRSYLQDTSERIAFVTTKTTQASQSAILGHVDDRLTSIEAKLVAVVEHSIRQSLSIQGNQQQVSYEQRPLPAKEAPCRCRSTSRYHWETASFRPSLGLVSLTYHSGKLPREQCSNPSCKSRQYKRWQSVQFAYHFPDWLVRAALSVSLHSNLNGNPQANLRIFTHIPNTRDVGLPAAIRRGEVETVKALLSDGAASVHDVIGEQLCSPLWVATVLRRVDCVGLLLQAGADPYHETESYHGSSPIRVAFERSLSGNPIDVQLANLFPLNQYYEDEDYSPLHLAVLGILRLDLPSALRQPHYLVDLNRHSRDGLNPLLTASILGNVPAVKLLLRAGADVEIESIEGIRPLHFACRNGHYEVVRLLLAAGARIDVKDSYGRTPFSSAAACHHIEAVNILSMLVEHGGKEITRPYPGEVSALHYAISVGMLEAARFLVEQAQVDIDYPSTAAGGRTPLLTALVVKRHDCVRFLVESGADLRAVTDYGWGVLHFLANDGDAEMMEIFAEGEGRARLRALGLRGCIRAKDQDGMTPWELLSKRCVAGELWKAFERVLEGLEEEGSGVYVEEPGEINEIEDENGEGKGEGDEEYFDAVEDLNELETVVDELPTLVGNLALKNEAVMGMT</sequence>
<dbReference type="PROSITE" id="PS50297">
    <property type="entry name" value="ANK_REP_REGION"/>
    <property type="match status" value="3"/>
</dbReference>